<feature type="compositionally biased region" description="Basic residues" evidence="1">
    <location>
        <begin position="1"/>
        <end position="15"/>
    </location>
</feature>
<evidence type="ECO:0000313" key="2">
    <source>
        <dbReference type="EMBL" id="CAD7243788.1"/>
    </source>
</evidence>
<evidence type="ECO:0000313" key="3">
    <source>
        <dbReference type="Proteomes" id="UP000677054"/>
    </source>
</evidence>
<accession>A0A7R8X4C2</accession>
<sequence length="275" mass="30364">MRGKQSLRGKEKMRHRPEYDSDTMSISGLSRYTGFAGKRSRSFPISSADTLCNLAKERPAETTASGVNVNLCIDDQQVNHETGQPVKQTCRATVCVVEADKNSYDGVTGEKVRIDDAGHPHATATDGSTVAHDDLGMLSPARAKDDLGARDSGNSSEGPFRDNECSVIPGPRVQVTRSSLGLSPAEENEYKRQWLKRTFTLYQHYYPEGGWGWVILTCNLFVQMLTYGLQLSFGIILQVICQRFDVENVAFAGTFTLHVMVDMGPPRCAIFLFVS</sequence>
<name>A0A7R8X4C2_9CRUS</name>
<dbReference type="AlphaFoldDB" id="A0A7R8X4C2"/>
<dbReference type="OrthoDB" id="6499973at2759"/>
<protein>
    <submittedName>
        <fullName evidence="2">Uncharacterized protein</fullName>
    </submittedName>
</protein>
<keyword evidence="3" id="KW-1185">Reference proteome</keyword>
<evidence type="ECO:0000256" key="1">
    <source>
        <dbReference type="SAM" id="MobiDB-lite"/>
    </source>
</evidence>
<gene>
    <name evidence="2" type="ORF">DSTB1V02_LOCUS3700</name>
</gene>
<proteinExistence type="predicted"/>
<dbReference type="EMBL" id="CAJPEV010000499">
    <property type="protein sequence ID" value="CAG0885882.1"/>
    <property type="molecule type" value="Genomic_DNA"/>
</dbReference>
<reference evidence="2" key="1">
    <citation type="submission" date="2020-11" db="EMBL/GenBank/DDBJ databases">
        <authorList>
            <person name="Tran Van P."/>
        </authorList>
    </citation>
    <scope>NUCLEOTIDE SEQUENCE</scope>
</reference>
<feature type="region of interest" description="Disordered" evidence="1">
    <location>
        <begin position="1"/>
        <end position="22"/>
    </location>
</feature>
<organism evidence="2">
    <name type="scientific">Darwinula stevensoni</name>
    <dbReference type="NCBI Taxonomy" id="69355"/>
    <lineage>
        <taxon>Eukaryota</taxon>
        <taxon>Metazoa</taxon>
        <taxon>Ecdysozoa</taxon>
        <taxon>Arthropoda</taxon>
        <taxon>Crustacea</taxon>
        <taxon>Oligostraca</taxon>
        <taxon>Ostracoda</taxon>
        <taxon>Podocopa</taxon>
        <taxon>Podocopida</taxon>
        <taxon>Darwinulocopina</taxon>
        <taxon>Darwinuloidea</taxon>
        <taxon>Darwinulidae</taxon>
        <taxon>Darwinula</taxon>
    </lineage>
</organism>
<dbReference type="Proteomes" id="UP000677054">
    <property type="component" value="Unassembled WGS sequence"/>
</dbReference>
<dbReference type="EMBL" id="LR900016">
    <property type="protein sequence ID" value="CAD7243788.1"/>
    <property type="molecule type" value="Genomic_DNA"/>
</dbReference>
<feature type="region of interest" description="Disordered" evidence="1">
    <location>
        <begin position="114"/>
        <end position="163"/>
    </location>
</feature>